<organism evidence="1 2">
    <name type="scientific">Penicillium cataractarum</name>
    <dbReference type="NCBI Taxonomy" id="2100454"/>
    <lineage>
        <taxon>Eukaryota</taxon>
        <taxon>Fungi</taxon>
        <taxon>Dikarya</taxon>
        <taxon>Ascomycota</taxon>
        <taxon>Pezizomycotina</taxon>
        <taxon>Eurotiomycetes</taxon>
        <taxon>Eurotiomycetidae</taxon>
        <taxon>Eurotiales</taxon>
        <taxon>Aspergillaceae</taxon>
        <taxon>Penicillium</taxon>
    </lineage>
</organism>
<dbReference type="RefSeq" id="XP_056551185.1">
    <property type="nucleotide sequence ID" value="XM_056702185.1"/>
</dbReference>
<dbReference type="SUPFAM" id="SSF56300">
    <property type="entry name" value="Metallo-dependent phosphatases"/>
    <property type="match status" value="1"/>
</dbReference>
<accession>A0A9W9RNP1</accession>
<dbReference type="AlphaFoldDB" id="A0A9W9RNP1"/>
<reference evidence="1" key="1">
    <citation type="submission" date="2022-11" db="EMBL/GenBank/DDBJ databases">
        <authorList>
            <person name="Petersen C."/>
        </authorList>
    </citation>
    <scope>NUCLEOTIDE SEQUENCE</scope>
    <source>
        <strain evidence="1">IBT 29864</strain>
    </source>
</reference>
<evidence type="ECO:0000313" key="2">
    <source>
        <dbReference type="Proteomes" id="UP001147782"/>
    </source>
</evidence>
<protein>
    <recommendedName>
        <fullName evidence="3">Calcineurin-like phosphoesterase domain-containing protein</fullName>
    </recommendedName>
</protein>
<dbReference type="Proteomes" id="UP001147782">
    <property type="component" value="Unassembled WGS sequence"/>
</dbReference>
<keyword evidence="2" id="KW-1185">Reference proteome</keyword>
<dbReference type="InterPro" id="IPR051693">
    <property type="entry name" value="UPF0046_metallophosphoest"/>
</dbReference>
<proteinExistence type="predicted"/>
<dbReference type="OrthoDB" id="630188at2759"/>
<dbReference type="PANTHER" id="PTHR12905:SF0">
    <property type="entry name" value="CALCINEURIN-LIKE PHOSPHOESTERASE DOMAIN-CONTAINING PROTEIN"/>
    <property type="match status" value="1"/>
</dbReference>
<dbReference type="EMBL" id="JAPZBS010000008">
    <property type="protein sequence ID" value="KAJ5363558.1"/>
    <property type="molecule type" value="Genomic_DNA"/>
</dbReference>
<comment type="caution">
    <text evidence="1">The sequence shown here is derived from an EMBL/GenBank/DDBJ whole genome shotgun (WGS) entry which is preliminary data.</text>
</comment>
<dbReference type="PANTHER" id="PTHR12905">
    <property type="entry name" value="METALLOPHOSPHOESTERASE"/>
    <property type="match status" value="1"/>
</dbReference>
<evidence type="ECO:0008006" key="3">
    <source>
        <dbReference type="Google" id="ProtNLM"/>
    </source>
</evidence>
<dbReference type="Gene3D" id="3.60.21.10">
    <property type="match status" value="1"/>
</dbReference>
<dbReference type="GeneID" id="81441364"/>
<name>A0A9W9RNP1_9EURO</name>
<evidence type="ECO:0000313" key="1">
    <source>
        <dbReference type="EMBL" id="KAJ5363558.1"/>
    </source>
</evidence>
<sequence>MDNPVFQKKFKKQTYGCAGEVRKLLTTQTGVTFLDEENYKFRLDNGALLKLYASPYTPSLGSGAFRYHPSQGHEFSIDNADIVITHGPPKGILEVTNSCQRAGCPFLFEAVARARPRMHCFGHIHESWGAKLVTWCQKAIPAMVRPDARPLEWGSETLFVNAAIKGGEALPVQPAWIVEFDLLSA</sequence>
<dbReference type="InterPro" id="IPR029052">
    <property type="entry name" value="Metallo-depent_PP-like"/>
</dbReference>
<reference evidence="1" key="2">
    <citation type="journal article" date="2023" name="IMA Fungus">
        <title>Comparative genomic study of the Penicillium genus elucidates a diverse pangenome and 15 lateral gene transfer events.</title>
        <authorList>
            <person name="Petersen C."/>
            <person name="Sorensen T."/>
            <person name="Nielsen M.R."/>
            <person name="Sondergaard T.E."/>
            <person name="Sorensen J.L."/>
            <person name="Fitzpatrick D.A."/>
            <person name="Frisvad J.C."/>
            <person name="Nielsen K.L."/>
        </authorList>
    </citation>
    <scope>NUCLEOTIDE SEQUENCE</scope>
    <source>
        <strain evidence="1">IBT 29864</strain>
    </source>
</reference>
<gene>
    <name evidence="1" type="ORF">N7496_009271</name>
</gene>